<keyword evidence="1" id="KW-0732">Signal</keyword>
<gene>
    <name evidence="2" type="ORF">OKIOD_LOCUS16137</name>
</gene>
<evidence type="ECO:0000313" key="3">
    <source>
        <dbReference type="Proteomes" id="UP001158576"/>
    </source>
</evidence>
<feature type="signal peptide" evidence="1">
    <location>
        <begin position="1"/>
        <end position="15"/>
    </location>
</feature>
<name>A0ABN7T9P0_OIKDI</name>
<proteinExistence type="predicted"/>
<dbReference type="SUPFAM" id="SSF57603">
    <property type="entry name" value="FnI-like domain"/>
    <property type="match status" value="1"/>
</dbReference>
<protein>
    <submittedName>
        <fullName evidence="2">Oidioi.mRNA.OKI2018_I69.chr2.g7372.t1.cds</fullName>
    </submittedName>
</protein>
<dbReference type="EMBL" id="OU015567">
    <property type="protein sequence ID" value="CAG5113251.1"/>
    <property type="molecule type" value="Genomic_DNA"/>
</dbReference>
<feature type="chain" id="PRO_5046732421" evidence="1">
    <location>
        <begin position="16"/>
        <end position="227"/>
    </location>
</feature>
<reference evidence="2 3" key="1">
    <citation type="submission" date="2021-04" db="EMBL/GenBank/DDBJ databases">
        <authorList>
            <person name="Bliznina A."/>
        </authorList>
    </citation>
    <scope>NUCLEOTIDE SEQUENCE [LARGE SCALE GENOMIC DNA]</scope>
</reference>
<sequence length="227" mass="25501">MKLAVGTILALSSEAASVGQVSSNAVCRDPDTGVFYQPNEEWVRNKIFNDGPTKGMQGQFSCVCQADGSMRCSSLSLPCIINDRGYEIGEKFKLYNYMDKHMDYECECLGTRKGSVDCKEINPGCWDAHTQNKYPLNTEFEQTRTDDNLIRDCKCSGDEKTRFISCELSRYCILNGEYYEKGEEIVIETATQKQTCQCIDAARTSCIIEAKPIQDAVATQEIEVDYD</sequence>
<dbReference type="Gene3D" id="2.10.70.10">
    <property type="entry name" value="Complement Module, domain 1"/>
    <property type="match status" value="2"/>
</dbReference>
<evidence type="ECO:0000313" key="2">
    <source>
        <dbReference type="EMBL" id="CAG5113251.1"/>
    </source>
</evidence>
<evidence type="ECO:0000256" key="1">
    <source>
        <dbReference type="SAM" id="SignalP"/>
    </source>
</evidence>
<dbReference type="Proteomes" id="UP001158576">
    <property type="component" value="Chromosome 2"/>
</dbReference>
<accession>A0ABN7T9P0</accession>
<keyword evidence="3" id="KW-1185">Reference proteome</keyword>
<organism evidence="2 3">
    <name type="scientific">Oikopleura dioica</name>
    <name type="common">Tunicate</name>
    <dbReference type="NCBI Taxonomy" id="34765"/>
    <lineage>
        <taxon>Eukaryota</taxon>
        <taxon>Metazoa</taxon>
        <taxon>Chordata</taxon>
        <taxon>Tunicata</taxon>
        <taxon>Appendicularia</taxon>
        <taxon>Copelata</taxon>
        <taxon>Oikopleuridae</taxon>
        <taxon>Oikopleura</taxon>
    </lineage>
</organism>